<evidence type="ECO:0000259" key="13">
    <source>
        <dbReference type="PROSITE" id="PS50089"/>
    </source>
</evidence>
<dbReference type="PANTHER" id="PTHR12360">
    <property type="entry name" value="NUCLEAR TRANSCRIPTION FACTOR, X-BOX BINDING 1 NFX1"/>
    <property type="match status" value="1"/>
</dbReference>
<dbReference type="Pfam" id="PF01424">
    <property type="entry name" value="R3H"/>
    <property type="match status" value="1"/>
</dbReference>
<evidence type="ECO:0000256" key="7">
    <source>
        <dbReference type="ARBA" id="ARBA00023015"/>
    </source>
</evidence>
<dbReference type="CDD" id="cd06008">
    <property type="entry name" value="NF-X1-zinc-finger"/>
    <property type="match status" value="4"/>
</dbReference>
<feature type="compositionally biased region" description="Polar residues" evidence="11">
    <location>
        <begin position="25"/>
        <end position="46"/>
    </location>
</feature>
<dbReference type="InterPro" id="IPR036867">
    <property type="entry name" value="R3H_dom_sf"/>
</dbReference>
<keyword evidence="4" id="KW-0677">Repeat</keyword>
<organism evidence="15 16">
    <name type="scientific">Furculomyces boomerangus</name>
    <dbReference type="NCBI Taxonomy" id="61424"/>
    <lineage>
        <taxon>Eukaryota</taxon>
        <taxon>Fungi</taxon>
        <taxon>Fungi incertae sedis</taxon>
        <taxon>Zoopagomycota</taxon>
        <taxon>Kickxellomycotina</taxon>
        <taxon>Harpellomycetes</taxon>
        <taxon>Harpellales</taxon>
        <taxon>Harpellaceae</taxon>
        <taxon>Furculomyces</taxon>
    </lineage>
</organism>
<feature type="compositionally biased region" description="Polar residues" evidence="11">
    <location>
        <begin position="111"/>
        <end position="124"/>
    </location>
</feature>
<dbReference type="PANTHER" id="PTHR12360:SF12">
    <property type="entry name" value="TRANSCRIPTIONAL REPRESSOR NF-X1"/>
    <property type="match status" value="1"/>
</dbReference>
<dbReference type="EMBL" id="MBFT01000433">
    <property type="protein sequence ID" value="PVU91239.1"/>
    <property type="molecule type" value="Genomic_DNA"/>
</dbReference>
<dbReference type="Proteomes" id="UP000245699">
    <property type="component" value="Unassembled WGS sequence"/>
</dbReference>
<gene>
    <name evidence="15" type="ORF">BB559_004222</name>
</gene>
<keyword evidence="7" id="KW-0805">Transcription regulation</keyword>
<feature type="compositionally biased region" description="Low complexity" evidence="11">
    <location>
        <begin position="10"/>
        <end position="19"/>
    </location>
</feature>
<evidence type="ECO:0000256" key="6">
    <source>
        <dbReference type="ARBA" id="ARBA00022833"/>
    </source>
</evidence>
<evidence type="ECO:0000256" key="9">
    <source>
        <dbReference type="ARBA" id="ARBA00023242"/>
    </source>
</evidence>
<dbReference type="Pfam" id="PF01422">
    <property type="entry name" value="zf-NF-X1"/>
    <property type="match status" value="6"/>
</dbReference>
<dbReference type="GO" id="GO:0000122">
    <property type="term" value="P:negative regulation of transcription by RNA polymerase II"/>
    <property type="evidence" value="ECO:0007669"/>
    <property type="project" value="TreeGrafter"/>
</dbReference>
<evidence type="ECO:0000259" key="14">
    <source>
        <dbReference type="PROSITE" id="PS51061"/>
    </source>
</evidence>
<reference evidence="15 16" key="1">
    <citation type="journal article" date="2018" name="MBio">
        <title>Comparative Genomics Reveals the Core Gene Toolbox for the Fungus-Insect Symbiosis.</title>
        <authorList>
            <person name="Wang Y."/>
            <person name="Stata M."/>
            <person name="Wang W."/>
            <person name="Stajich J.E."/>
            <person name="White M.M."/>
            <person name="Moncalvo J.M."/>
        </authorList>
    </citation>
    <scope>NUCLEOTIDE SEQUENCE [LARGE SCALE GENOMIC DNA]</scope>
    <source>
        <strain evidence="15 16">AUS-77-4</strain>
    </source>
</reference>
<evidence type="ECO:0000256" key="4">
    <source>
        <dbReference type="ARBA" id="ARBA00022737"/>
    </source>
</evidence>
<evidence type="ECO:0000259" key="12">
    <source>
        <dbReference type="PROSITE" id="PS50016"/>
    </source>
</evidence>
<feature type="region of interest" description="Disordered" evidence="11">
    <location>
        <begin position="110"/>
        <end position="147"/>
    </location>
</feature>
<evidence type="ECO:0000256" key="2">
    <source>
        <dbReference type="ARBA" id="ARBA00007269"/>
    </source>
</evidence>
<dbReference type="OrthoDB" id="6512771at2759"/>
<dbReference type="AlphaFoldDB" id="A0A2T9YG03"/>
<dbReference type="InterPro" id="IPR019787">
    <property type="entry name" value="Znf_PHD-finger"/>
</dbReference>
<dbReference type="GO" id="GO:0008270">
    <property type="term" value="F:zinc ion binding"/>
    <property type="evidence" value="ECO:0007669"/>
    <property type="project" value="UniProtKB-KW"/>
</dbReference>
<dbReference type="InterPro" id="IPR001841">
    <property type="entry name" value="Znf_RING"/>
</dbReference>
<keyword evidence="9" id="KW-0539">Nucleus</keyword>
<accession>A0A2T9YG03</accession>
<keyword evidence="3" id="KW-0479">Metal-binding</keyword>
<comment type="subcellular location">
    <subcellularLocation>
        <location evidence="1">Nucleus</location>
    </subcellularLocation>
</comment>
<dbReference type="GO" id="GO:0000981">
    <property type="term" value="F:DNA-binding transcription factor activity, RNA polymerase II-specific"/>
    <property type="evidence" value="ECO:0007669"/>
    <property type="project" value="TreeGrafter"/>
</dbReference>
<keyword evidence="8" id="KW-0804">Transcription</keyword>
<sequence length="1111" mass="125871">MIKTKEKVLETNNTNFNKENTIETDSTSSKQKFNNKNEPSKINPQDSKSDHNPLNKPKEQRRNNGKANERGPRKPIIRFTKTRTGNIPIETEPNSIQTNHIQIIFKKAKENQNVVDSKPTTTNNEKPDASNEPDISSNDKRKNIRNKKTIPEHTRIGGNKRFNSSLSSDIRSFDKNNIPKNKCSDDEGNKNVKNLFRFDSNLEMSKSLENQLINETYECVICYERIKKRQEIWSCDNCHVIMHIGCVTSWAEKSIMKENSDTFGNKKWRCPGCQYKRLQIPTSGHCFCGKHRYPIKSFKRGSAPHTCNELCSRQLVGCKHICMENCHPGKCPNCKVVETIKECFCGKETSSIPCKNLEYVSKTQLKSCSNICGNLLSCGIHKCEMKCHEEPCPPCTKKSVQMCYCGKNRKIMPVHDAIYGVGWSFDGNSLSKCFGGYSCNLICSVPYKCLKHKCESKCHSHNLAVINNTPVYDTCPLDPSVIKTCPCTKSRLLEDLGIERSFCTDEIPTCDKICSKTLPCGHKCEDKCHLGDCPPCQSTVNSYCRCGREAKQVKCSLKETIDEETTFMCKTVCKQFRVCKKHKCLQQCCVGNHIELEKMRGINENTTKNKFQSQKKNKKNKLLFSINSKQQNLEPTPIPKNTQTENHVFVNTNKNFIYSTEFENKIAEAHKCTLVCNKLLRCGNHKCAENCHLGHCKPCDIVGMEPIVCGCGMTRIDPPVPCGAKIPKCPFFCTRVRECGHYDTMSHECHPSDVSCPPCTVLVSKTCTCSKKNVVKNIPCSRINVSCGEICGNLLDCGSHHCKRLCHPPDQNCLSKTNNICLRICNKPRKCKHKCLQQCHAPSKCREDIPCSEYVLVTCKCGNLKKSITCYEKSIMEKRLLSGGNNNSILNGDIYNIGGEEMGDGMIPCNEVCELVTRNKKLAEALNLQSKINQLSESYVQVHMNNFLITFAKENREFVTQLEQNLVQFVADTSRWNYWFTPMRSKERYFLHLLAPYYTCTSTSADKEPKRSVCWTKKKIGLDLPLVPVSKAAFEPESIRNIVIPNIKNGMKIANNIFETEKTFDLSNETPSTNISKPKNLQNQQNGLLIPVTAEVFNLLKEIQDADESTY</sequence>
<evidence type="ECO:0000256" key="3">
    <source>
        <dbReference type="ARBA" id="ARBA00022723"/>
    </source>
</evidence>
<evidence type="ECO:0000256" key="1">
    <source>
        <dbReference type="ARBA" id="ARBA00004123"/>
    </source>
</evidence>
<dbReference type="InterPro" id="IPR000967">
    <property type="entry name" value="Znf_NFX1"/>
</dbReference>
<comment type="similarity">
    <text evidence="2">Belongs to the NFX1 family.</text>
</comment>
<dbReference type="GO" id="GO:0000977">
    <property type="term" value="F:RNA polymerase II transcription regulatory region sequence-specific DNA binding"/>
    <property type="evidence" value="ECO:0007669"/>
    <property type="project" value="TreeGrafter"/>
</dbReference>
<dbReference type="GO" id="GO:0005634">
    <property type="term" value="C:nucleus"/>
    <property type="evidence" value="ECO:0007669"/>
    <property type="project" value="UniProtKB-SubCell"/>
</dbReference>
<evidence type="ECO:0000256" key="8">
    <source>
        <dbReference type="ARBA" id="ARBA00023163"/>
    </source>
</evidence>
<dbReference type="InterPro" id="IPR011011">
    <property type="entry name" value="Znf_FYVE_PHD"/>
</dbReference>
<feature type="compositionally biased region" description="Basic and acidic residues" evidence="11">
    <location>
        <begin position="47"/>
        <end position="72"/>
    </location>
</feature>
<feature type="region of interest" description="Disordered" evidence="11">
    <location>
        <begin position="1"/>
        <end position="94"/>
    </location>
</feature>
<dbReference type="SUPFAM" id="SSF82708">
    <property type="entry name" value="R3H domain"/>
    <property type="match status" value="1"/>
</dbReference>
<evidence type="ECO:0000256" key="5">
    <source>
        <dbReference type="ARBA" id="ARBA00022771"/>
    </source>
</evidence>
<dbReference type="PROSITE" id="PS50089">
    <property type="entry name" value="ZF_RING_2"/>
    <property type="match status" value="1"/>
</dbReference>
<feature type="domain" description="RING-type" evidence="13">
    <location>
        <begin position="219"/>
        <end position="274"/>
    </location>
</feature>
<dbReference type="InterPro" id="IPR034078">
    <property type="entry name" value="NFX1_fam"/>
</dbReference>
<comment type="caution">
    <text evidence="15">The sequence shown here is derived from an EMBL/GenBank/DDBJ whole genome shotgun (WGS) entry which is preliminary data.</text>
</comment>
<evidence type="ECO:0008006" key="17">
    <source>
        <dbReference type="Google" id="ProtNLM"/>
    </source>
</evidence>
<feature type="domain" description="R3H" evidence="14">
    <location>
        <begin position="956"/>
        <end position="1019"/>
    </location>
</feature>
<keyword evidence="5 10" id="KW-0863">Zinc-finger</keyword>
<dbReference type="SUPFAM" id="SSF57903">
    <property type="entry name" value="FYVE/PHD zinc finger"/>
    <property type="match status" value="1"/>
</dbReference>
<keyword evidence="6" id="KW-0862">Zinc</keyword>
<name>A0A2T9YG03_9FUNG</name>
<dbReference type="SMART" id="SM00438">
    <property type="entry name" value="ZnF_NFX"/>
    <property type="match status" value="9"/>
</dbReference>
<evidence type="ECO:0000313" key="16">
    <source>
        <dbReference type="Proteomes" id="UP000245699"/>
    </source>
</evidence>
<dbReference type="PROSITE" id="PS51061">
    <property type="entry name" value="R3H"/>
    <property type="match status" value="1"/>
</dbReference>
<dbReference type="PROSITE" id="PS50016">
    <property type="entry name" value="ZF_PHD_2"/>
    <property type="match status" value="1"/>
</dbReference>
<feature type="domain" description="PHD-type" evidence="12">
    <location>
        <begin position="216"/>
        <end position="276"/>
    </location>
</feature>
<evidence type="ECO:0000313" key="15">
    <source>
        <dbReference type="EMBL" id="PVU91239.1"/>
    </source>
</evidence>
<protein>
    <recommendedName>
        <fullName evidence="17">R3H domain-containing protein</fullName>
    </recommendedName>
</protein>
<dbReference type="Gene3D" id="3.30.1370.50">
    <property type="entry name" value="R3H-like domain"/>
    <property type="match status" value="1"/>
</dbReference>
<keyword evidence="16" id="KW-1185">Reference proteome</keyword>
<proteinExistence type="inferred from homology"/>
<dbReference type="STRING" id="61424.A0A2T9YG03"/>
<evidence type="ECO:0000256" key="10">
    <source>
        <dbReference type="PROSITE-ProRule" id="PRU00175"/>
    </source>
</evidence>
<dbReference type="InterPro" id="IPR001374">
    <property type="entry name" value="R3H_dom"/>
</dbReference>
<evidence type="ECO:0000256" key="11">
    <source>
        <dbReference type="SAM" id="MobiDB-lite"/>
    </source>
</evidence>